<dbReference type="PANTHER" id="PTHR33802">
    <property type="entry name" value="SI:CH211-161H7.5-RELATED"/>
    <property type="match status" value="1"/>
</dbReference>
<keyword evidence="4" id="KW-1185">Reference proteome</keyword>
<protein>
    <submittedName>
        <fullName evidence="3">Uncharacterized protein</fullName>
    </submittedName>
</protein>
<feature type="region of interest" description="Disordered" evidence="1">
    <location>
        <begin position="35"/>
        <end position="110"/>
    </location>
</feature>
<feature type="transmembrane region" description="Helical" evidence="2">
    <location>
        <begin position="283"/>
        <end position="311"/>
    </location>
</feature>
<dbReference type="EMBL" id="JALLBG020000182">
    <property type="protein sequence ID" value="KAL3760502.1"/>
    <property type="molecule type" value="Genomic_DNA"/>
</dbReference>
<sequence length="433" mass="48214">MMQQLNQPIVPFAPSHKAKECKDIEAIITMEPTSEEIELPLVDPEVALQPQVEVDTEREDQFEPPPPLSSPKTETAPIIAANTTPSDSKSSTKSKSSSKSSSKKKKKKKSGPNLNLLNFFNLLGYLTSLLTSYLGANSGWFGGSSTAEISLKYQTLITPSATYVKYIWPIIFLFEGLFAVSQLLPHYRHHILVQEGIGSIFFLACVAQMTWSITFGYELMMASFLSMTALFLFLMTILRRQWTIVAEEMDKIQTLIAAGDIENEKDVAPHEDKTARPPRPAYWLLRFPFAVHAGWISTATPLMLCVLLVQLDLEPNYELWVGVITLPLLFGCCMGLLLREESGAPSYVFPGVVAYACAGISWELFAPSNAVLTRHDEASISLMKNLTGFCAACLMVVIVSRCIALFLRDMCMKYKNKEETVEIDGVVYSYMKA</sequence>
<keyword evidence="2" id="KW-0812">Transmembrane</keyword>
<feature type="transmembrane region" description="Helical" evidence="2">
    <location>
        <begin position="347"/>
        <end position="366"/>
    </location>
</feature>
<evidence type="ECO:0000256" key="2">
    <source>
        <dbReference type="SAM" id="Phobius"/>
    </source>
</evidence>
<feature type="transmembrane region" description="Helical" evidence="2">
    <location>
        <begin position="317"/>
        <end position="338"/>
    </location>
</feature>
<name>A0ABD3MA62_9STRA</name>
<dbReference type="AlphaFoldDB" id="A0ABD3MA62"/>
<dbReference type="Proteomes" id="UP001530293">
    <property type="component" value="Unassembled WGS sequence"/>
</dbReference>
<keyword evidence="2" id="KW-1133">Transmembrane helix</keyword>
<evidence type="ECO:0000313" key="3">
    <source>
        <dbReference type="EMBL" id="KAL3760502.1"/>
    </source>
</evidence>
<comment type="caution">
    <text evidence="3">The sequence shown here is derived from an EMBL/GenBank/DDBJ whole genome shotgun (WGS) entry which is preliminary data.</text>
</comment>
<gene>
    <name evidence="3" type="ORF">ACHAWU_001837</name>
</gene>
<accession>A0ABD3MA62</accession>
<proteinExistence type="predicted"/>
<feature type="transmembrane region" description="Helical" evidence="2">
    <location>
        <begin position="166"/>
        <end position="184"/>
    </location>
</feature>
<feature type="transmembrane region" description="Helical" evidence="2">
    <location>
        <begin position="196"/>
        <end position="213"/>
    </location>
</feature>
<feature type="compositionally biased region" description="Basic residues" evidence="1">
    <location>
        <begin position="101"/>
        <end position="110"/>
    </location>
</feature>
<evidence type="ECO:0000313" key="4">
    <source>
        <dbReference type="Proteomes" id="UP001530293"/>
    </source>
</evidence>
<keyword evidence="2" id="KW-0472">Membrane</keyword>
<feature type="transmembrane region" description="Helical" evidence="2">
    <location>
        <begin position="219"/>
        <end position="238"/>
    </location>
</feature>
<feature type="compositionally biased region" description="Low complexity" evidence="1">
    <location>
        <begin position="88"/>
        <end position="100"/>
    </location>
</feature>
<evidence type="ECO:0000256" key="1">
    <source>
        <dbReference type="SAM" id="MobiDB-lite"/>
    </source>
</evidence>
<organism evidence="3 4">
    <name type="scientific">Discostella pseudostelligera</name>
    <dbReference type="NCBI Taxonomy" id="259834"/>
    <lineage>
        <taxon>Eukaryota</taxon>
        <taxon>Sar</taxon>
        <taxon>Stramenopiles</taxon>
        <taxon>Ochrophyta</taxon>
        <taxon>Bacillariophyta</taxon>
        <taxon>Coscinodiscophyceae</taxon>
        <taxon>Thalassiosirophycidae</taxon>
        <taxon>Stephanodiscales</taxon>
        <taxon>Stephanodiscaceae</taxon>
        <taxon>Discostella</taxon>
    </lineage>
</organism>
<feature type="transmembrane region" description="Helical" evidence="2">
    <location>
        <begin position="114"/>
        <end position="136"/>
    </location>
</feature>
<feature type="transmembrane region" description="Helical" evidence="2">
    <location>
        <begin position="386"/>
        <end position="407"/>
    </location>
</feature>
<reference evidence="3 4" key="1">
    <citation type="submission" date="2024-10" db="EMBL/GenBank/DDBJ databases">
        <title>Updated reference genomes for cyclostephanoid diatoms.</title>
        <authorList>
            <person name="Roberts W.R."/>
            <person name="Alverson A.J."/>
        </authorList>
    </citation>
    <scope>NUCLEOTIDE SEQUENCE [LARGE SCALE GENOMIC DNA]</scope>
    <source>
        <strain evidence="3 4">AJA232-27</strain>
    </source>
</reference>
<dbReference type="PANTHER" id="PTHR33802:SF2">
    <property type="entry name" value="EF-HAND DOMAIN-CONTAINING PROTEIN"/>
    <property type="match status" value="1"/>
</dbReference>